<dbReference type="EMBL" id="QCYY01002458">
    <property type="protein sequence ID" value="ROT70167.1"/>
    <property type="molecule type" value="Genomic_DNA"/>
</dbReference>
<reference evidence="2 3" key="2">
    <citation type="submission" date="2019-01" db="EMBL/GenBank/DDBJ databases">
        <title>The decoding of complex shrimp genome reveals the adaptation for benthos swimmer, frequently molting mechanism and breeding impact on genome.</title>
        <authorList>
            <person name="Sun Y."/>
            <person name="Gao Y."/>
            <person name="Yu Y."/>
        </authorList>
    </citation>
    <scope>NUCLEOTIDE SEQUENCE [LARGE SCALE GENOMIC DNA]</scope>
    <source>
        <tissue evidence="2">Muscle</tissue>
    </source>
</reference>
<dbReference type="Proteomes" id="UP000283509">
    <property type="component" value="Unassembled WGS sequence"/>
</dbReference>
<keyword evidence="3" id="KW-1185">Reference proteome</keyword>
<comment type="caution">
    <text evidence="2">The sequence shown here is derived from an EMBL/GenBank/DDBJ whole genome shotgun (WGS) entry which is preliminary data.</text>
</comment>
<evidence type="ECO:0000313" key="3">
    <source>
        <dbReference type="Proteomes" id="UP000283509"/>
    </source>
</evidence>
<organism evidence="2 3">
    <name type="scientific">Penaeus vannamei</name>
    <name type="common">Whiteleg shrimp</name>
    <name type="synonym">Litopenaeus vannamei</name>
    <dbReference type="NCBI Taxonomy" id="6689"/>
    <lineage>
        <taxon>Eukaryota</taxon>
        <taxon>Metazoa</taxon>
        <taxon>Ecdysozoa</taxon>
        <taxon>Arthropoda</taxon>
        <taxon>Crustacea</taxon>
        <taxon>Multicrustacea</taxon>
        <taxon>Malacostraca</taxon>
        <taxon>Eumalacostraca</taxon>
        <taxon>Eucarida</taxon>
        <taxon>Decapoda</taxon>
        <taxon>Dendrobranchiata</taxon>
        <taxon>Penaeoidea</taxon>
        <taxon>Penaeidae</taxon>
        <taxon>Penaeus</taxon>
    </lineage>
</organism>
<evidence type="ECO:0000313" key="2">
    <source>
        <dbReference type="EMBL" id="ROT70167.1"/>
    </source>
</evidence>
<evidence type="ECO:0000256" key="1">
    <source>
        <dbReference type="SAM" id="MobiDB-lite"/>
    </source>
</evidence>
<sequence>MSSLPLPPVGPQPLRPPPLPPFTQSPSPLSPVGPQPLHRPPCPPFTPASLPQPPPPAAHPRTDVGHCPSLSGTGASSSSSSSILHLPSFPSFCGIFLALLTPLSPPFPPPSLLPPSPLLFPHPFLLSPDLLTSFFSLSLKALYPSTPPLLSLTLINPSNYPSHPLIPLPPCPLPHPSPYPSTSSFLPLPLPPTPLSLPLPPCPLPSPPPPPCPPPPPLPHPSPYPSLSPPPCPLPPLPHPSPYPPLSPPPPSTSLSFAPPSLVASFGSRTPPPSLGRLNPALSRSPLLVICPLHGLFVLKQRRLNPHKQGPETRAGGGGLLVLLPPGKTFVPRTDTSAAKINEKRNHELDNRTNGYIDRIRRTNENILWTPLKRRCRKEPDLSLCSARIHIHTFRKMKMETMSNRREIL</sequence>
<reference evidence="2 3" key="1">
    <citation type="submission" date="2018-04" db="EMBL/GenBank/DDBJ databases">
        <authorList>
            <person name="Zhang X."/>
            <person name="Yuan J."/>
            <person name="Li F."/>
            <person name="Xiang J."/>
        </authorList>
    </citation>
    <scope>NUCLEOTIDE SEQUENCE [LARGE SCALE GENOMIC DNA]</scope>
    <source>
        <tissue evidence="2">Muscle</tissue>
    </source>
</reference>
<dbReference type="AlphaFoldDB" id="A0A423T133"/>
<accession>A0A423T133</accession>
<gene>
    <name evidence="2" type="ORF">C7M84_011559</name>
</gene>
<name>A0A423T133_PENVA</name>
<protein>
    <submittedName>
        <fullName evidence="2">Uncharacterized protein</fullName>
    </submittedName>
</protein>
<feature type="compositionally biased region" description="Pro residues" evidence="1">
    <location>
        <begin position="1"/>
        <end position="58"/>
    </location>
</feature>
<feature type="region of interest" description="Disordered" evidence="1">
    <location>
        <begin position="1"/>
        <end position="73"/>
    </location>
</feature>
<proteinExistence type="predicted"/>